<accession>A0A657I0L4</accession>
<dbReference type="EMBL" id="RVOT01000009">
    <property type="protein sequence ID" value="MMC65504.1"/>
    <property type="molecule type" value="Genomic_DNA"/>
</dbReference>
<comment type="caution">
    <text evidence="1">The sequence shown here is derived from an EMBL/GenBank/DDBJ whole genome shotgun (WGS) entry which is preliminary data.</text>
</comment>
<reference evidence="1 2" key="1">
    <citation type="submission" date="2018-11" db="EMBL/GenBank/DDBJ databases">
        <authorList>
            <person name="Ashton P.M."/>
            <person name="Dallman T."/>
            <person name="Nair S."/>
            <person name="De Pinna E."/>
            <person name="Peters T."/>
            <person name="Grant K."/>
        </authorList>
    </citation>
    <scope>NUCLEOTIDE SEQUENCE [LARGE SCALE GENOMIC DNA]</scope>
    <source>
        <strain evidence="1 2">627327</strain>
    </source>
</reference>
<evidence type="ECO:0000313" key="1">
    <source>
        <dbReference type="EMBL" id="MMC65504.1"/>
    </source>
</evidence>
<dbReference type="AlphaFoldDB" id="A0A657I0L4"/>
<dbReference type="Proteomes" id="UP000839528">
    <property type="component" value="Unassembled WGS sequence"/>
</dbReference>
<evidence type="ECO:0000313" key="2">
    <source>
        <dbReference type="Proteomes" id="UP000839528"/>
    </source>
</evidence>
<sequence>MGRITGARKPDGADAYPAYMPGAKIKTTSQFSKNFALQTGGKL</sequence>
<gene>
    <name evidence="1" type="ORF">EER74_11140</name>
</gene>
<proteinExistence type="predicted"/>
<protein>
    <submittedName>
        <fullName evidence="1">Uncharacterized protein</fullName>
    </submittedName>
</protein>
<organism evidence="1 2">
    <name type="scientific">Salmonella enterica subsp. enterica serovar Crewe</name>
    <dbReference type="NCBI Taxonomy" id="2572727"/>
    <lineage>
        <taxon>Bacteria</taxon>
        <taxon>Pseudomonadati</taxon>
        <taxon>Pseudomonadota</taxon>
        <taxon>Gammaproteobacteria</taxon>
        <taxon>Enterobacterales</taxon>
        <taxon>Enterobacteriaceae</taxon>
        <taxon>Salmonella</taxon>
    </lineage>
</organism>
<name>A0A657I0L4_SALET</name>